<organism evidence="1">
    <name type="scientific">marine sediment metagenome</name>
    <dbReference type="NCBI Taxonomy" id="412755"/>
    <lineage>
        <taxon>unclassified sequences</taxon>
        <taxon>metagenomes</taxon>
        <taxon>ecological metagenomes</taxon>
    </lineage>
</organism>
<sequence length="113" mass="13527">MKKRERHLAILAQMQQNEEMSKVQNDRRAWVTSYDIARWQSVAQPHAYRLLTELYELGLVWREKRQLLLSLITEYTLSPEGREELAKKPMLAAIARETLMQYKMNRYRKGLMS</sequence>
<dbReference type="InterPro" id="IPR036390">
    <property type="entry name" value="WH_DNA-bd_sf"/>
</dbReference>
<protein>
    <submittedName>
        <fullName evidence="1">Uncharacterized protein</fullName>
    </submittedName>
</protein>
<name>A0A0F9P4L7_9ZZZZ</name>
<dbReference type="SUPFAM" id="SSF46785">
    <property type="entry name" value="Winged helix' DNA-binding domain"/>
    <property type="match status" value="1"/>
</dbReference>
<gene>
    <name evidence="1" type="ORF">LCGC14_1259170</name>
</gene>
<dbReference type="EMBL" id="LAZR01006962">
    <property type="protein sequence ID" value="KKM88402.1"/>
    <property type="molecule type" value="Genomic_DNA"/>
</dbReference>
<accession>A0A0F9P4L7</accession>
<evidence type="ECO:0000313" key="1">
    <source>
        <dbReference type="EMBL" id="KKM88402.1"/>
    </source>
</evidence>
<proteinExistence type="predicted"/>
<dbReference type="AlphaFoldDB" id="A0A0F9P4L7"/>
<reference evidence="1" key="1">
    <citation type="journal article" date="2015" name="Nature">
        <title>Complex archaea that bridge the gap between prokaryotes and eukaryotes.</title>
        <authorList>
            <person name="Spang A."/>
            <person name="Saw J.H."/>
            <person name="Jorgensen S.L."/>
            <person name="Zaremba-Niedzwiedzka K."/>
            <person name="Martijn J."/>
            <person name="Lind A.E."/>
            <person name="van Eijk R."/>
            <person name="Schleper C."/>
            <person name="Guy L."/>
            <person name="Ettema T.J."/>
        </authorList>
    </citation>
    <scope>NUCLEOTIDE SEQUENCE</scope>
</reference>
<comment type="caution">
    <text evidence="1">The sequence shown here is derived from an EMBL/GenBank/DDBJ whole genome shotgun (WGS) entry which is preliminary data.</text>
</comment>